<reference evidence="1" key="1">
    <citation type="submission" date="2024-01" db="EMBL/GenBank/DDBJ databases">
        <title>GRCr8: a new rat reference genome assembly contstructed from accurate long reads and long range scaffolding.</title>
        <authorList>
            <person name="Doris P.A."/>
            <person name="Kalbfleisch T."/>
            <person name="Li K."/>
            <person name="Howe K."/>
            <person name="Wood J."/>
        </authorList>
    </citation>
    <scope>NUCLEOTIDE SEQUENCE [LARGE SCALE GENOMIC DNA]</scope>
    <source>
        <strain evidence="1">Brown Norway</strain>
    </source>
</reference>
<dbReference type="GeneTree" id="ENSGT00390000013853"/>
<accession>A0ABK0M470</accession>
<organism evidence="1 2">
    <name type="scientific">Rattus norvegicus</name>
    <name type="common">Rat</name>
    <dbReference type="NCBI Taxonomy" id="10116"/>
    <lineage>
        <taxon>Eukaryota</taxon>
        <taxon>Metazoa</taxon>
        <taxon>Chordata</taxon>
        <taxon>Craniata</taxon>
        <taxon>Vertebrata</taxon>
        <taxon>Euteleostomi</taxon>
        <taxon>Mammalia</taxon>
        <taxon>Eutheria</taxon>
        <taxon>Euarchontoglires</taxon>
        <taxon>Glires</taxon>
        <taxon>Rodentia</taxon>
        <taxon>Myomorpha</taxon>
        <taxon>Muroidea</taxon>
        <taxon>Muridae</taxon>
        <taxon>Murinae</taxon>
        <taxon>Rattus</taxon>
    </lineage>
</organism>
<evidence type="ECO:0000313" key="1">
    <source>
        <dbReference type="Ensembl" id="ENSRNOP00000110037.1"/>
    </source>
</evidence>
<proteinExistence type="predicted"/>
<name>A0ABK0M470_RAT</name>
<protein>
    <submittedName>
        <fullName evidence="1">BAALC binder of MAP3K1 and KLF4</fullName>
    </submittedName>
</protein>
<gene>
    <name evidence="1" type="primary">Baalc</name>
</gene>
<keyword evidence="2" id="KW-1185">Reference proteome</keyword>
<reference evidence="1" key="3">
    <citation type="submission" date="2025-09" db="UniProtKB">
        <authorList>
            <consortium name="Ensembl"/>
        </authorList>
    </citation>
    <scope>IDENTIFICATION</scope>
    <source>
        <strain evidence="1">Brown Norway</strain>
    </source>
</reference>
<evidence type="ECO:0000313" key="2">
    <source>
        <dbReference type="Proteomes" id="UP000002494"/>
    </source>
</evidence>
<sequence>MSDQNSACHQGSLVSSLTLGAFRVPMIFSDFDCGQLNKRKVKAKRTAASPLICHPWSFAPAGHLQSSPPPKLAILSSPNACRTTLASLSFILHLPFEGRFPRADLTDNAGVLEDGPSSNGVLRPAAPGGIANPEKKMNCGTQCPNSQSLSSGPLTQKQNGLWTTEAKRDAKRMSAREVAISVTENIRQMDRSKRVTKNCIN</sequence>
<dbReference type="PANTHER" id="PTHR14731">
    <property type="entry name" value="BRAIN AND ACUTE LEUKEMIA CYTOPLASMIC PROTEIN"/>
    <property type="match status" value="1"/>
</dbReference>
<reference evidence="1" key="2">
    <citation type="submission" date="2025-08" db="UniProtKB">
        <authorList>
            <consortium name="Ensembl"/>
        </authorList>
    </citation>
    <scope>IDENTIFICATION</scope>
    <source>
        <strain evidence="1">Brown Norway</strain>
    </source>
</reference>
<dbReference type="PANTHER" id="PTHR14731:SF0">
    <property type="entry name" value="BRAIN AND ACUTE LEUKEMIA CYTOPLASMIC PROTEIN"/>
    <property type="match status" value="1"/>
</dbReference>
<dbReference type="Proteomes" id="UP000002494">
    <property type="component" value="Chromosome 7"/>
</dbReference>
<dbReference type="Ensembl" id="ENSRNOT00000150894.1">
    <property type="protein sequence ID" value="ENSRNOP00000110037.1"/>
    <property type="gene ID" value="ENSRNOG00000004697.9"/>
</dbReference>
<dbReference type="RGD" id="628703">
    <property type="gene designation" value="Baalc"/>
</dbReference>
<dbReference type="InterPro" id="IPR009728">
    <property type="entry name" value="BAALC"/>
</dbReference>